<dbReference type="GO" id="GO:0003677">
    <property type="term" value="F:DNA binding"/>
    <property type="evidence" value="ECO:0007669"/>
    <property type="project" value="InterPro"/>
</dbReference>
<gene>
    <name evidence="2" type="ORF">IPKNHHKO_00026</name>
</gene>
<dbReference type="AlphaFoldDB" id="A0A7G9Z2G5"/>
<dbReference type="EMBL" id="MT631579">
    <property type="protein sequence ID" value="QNO54449.1"/>
    <property type="molecule type" value="Genomic_DNA"/>
</dbReference>
<dbReference type="Gene3D" id="3.30.70.1290">
    <property type="entry name" value="Transposase IS200-like"/>
    <property type="match status" value="1"/>
</dbReference>
<dbReference type="PANTHER" id="PTHR33360">
    <property type="entry name" value="TRANSPOSASE FOR INSERTION SEQUENCE ELEMENT IS200"/>
    <property type="match status" value="1"/>
</dbReference>
<reference evidence="2" key="1">
    <citation type="submission" date="2020-06" db="EMBL/GenBank/DDBJ databases">
        <title>Unique genomic features of the anaerobic methanotrophic archaea.</title>
        <authorList>
            <person name="Chadwick G.L."/>
            <person name="Skennerton C.T."/>
            <person name="Laso-Perez R."/>
            <person name="Leu A.O."/>
            <person name="Speth D.R."/>
            <person name="Yu H."/>
            <person name="Morgan-Lang C."/>
            <person name="Hatzenpichler R."/>
            <person name="Goudeau D."/>
            <person name="Malmstrom R."/>
            <person name="Brazelton W.J."/>
            <person name="Woyke T."/>
            <person name="Hallam S.J."/>
            <person name="Tyson G.W."/>
            <person name="Wegener G."/>
            <person name="Boetius A."/>
            <person name="Orphan V."/>
        </authorList>
    </citation>
    <scope>NUCLEOTIDE SEQUENCE</scope>
</reference>
<proteinExistence type="predicted"/>
<evidence type="ECO:0000259" key="1">
    <source>
        <dbReference type="SMART" id="SM01321"/>
    </source>
</evidence>
<dbReference type="SUPFAM" id="SSF143422">
    <property type="entry name" value="Transposase IS200-like"/>
    <property type="match status" value="1"/>
</dbReference>
<name>A0A7G9Z2G5_9EURY</name>
<dbReference type="InterPro" id="IPR002686">
    <property type="entry name" value="Transposase_17"/>
</dbReference>
<sequence length="130" mass="15031">MCFVVKYRKDIFLKEKYVEHMKNVMLEIEKRYYIAAETIGFDEDHVHILVQAAPRYSPSRVIQITKSLTARELFAKFPEIKKELWGGEFWGDGGYIGTVGEGSNAGIVRNYIKKQGRKGDQLRLIDFAEP</sequence>
<feature type="domain" description="Transposase IS200-like" evidence="1">
    <location>
        <begin position="3"/>
        <end position="115"/>
    </location>
</feature>
<organism evidence="2">
    <name type="scientific">Candidatus Methanophaga sp. ANME-1 ERB7</name>
    <dbReference type="NCBI Taxonomy" id="2759913"/>
    <lineage>
        <taxon>Archaea</taxon>
        <taxon>Methanobacteriati</taxon>
        <taxon>Methanobacteriota</taxon>
        <taxon>Stenosarchaea group</taxon>
        <taxon>Methanomicrobia</taxon>
        <taxon>Candidatus Methanophagales</taxon>
        <taxon>Candidatus Methanophagaceae</taxon>
        <taxon>Candidatus Methanophaga</taxon>
    </lineage>
</organism>
<accession>A0A7G9Z2G5</accession>
<dbReference type="GO" id="GO:0006313">
    <property type="term" value="P:DNA transposition"/>
    <property type="evidence" value="ECO:0007669"/>
    <property type="project" value="InterPro"/>
</dbReference>
<dbReference type="NCBIfam" id="NF033573">
    <property type="entry name" value="transpos_IS200"/>
    <property type="match status" value="1"/>
</dbReference>
<dbReference type="Pfam" id="PF01797">
    <property type="entry name" value="Y1_Tnp"/>
    <property type="match status" value="1"/>
</dbReference>
<evidence type="ECO:0000313" key="2">
    <source>
        <dbReference type="EMBL" id="QNO54449.1"/>
    </source>
</evidence>
<dbReference type="SMART" id="SM01321">
    <property type="entry name" value="Y1_Tnp"/>
    <property type="match status" value="1"/>
</dbReference>
<dbReference type="InterPro" id="IPR036515">
    <property type="entry name" value="Transposase_17_sf"/>
</dbReference>
<dbReference type="GO" id="GO:0004803">
    <property type="term" value="F:transposase activity"/>
    <property type="evidence" value="ECO:0007669"/>
    <property type="project" value="InterPro"/>
</dbReference>
<protein>
    <recommendedName>
        <fullName evidence="1">Transposase IS200-like domain-containing protein</fullName>
    </recommendedName>
</protein>
<dbReference type="PANTHER" id="PTHR33360:SF2">
    <property type="entry name" value="TRANSPOSASE FOR INSERTION SEQUENCE ELEMENT IS200"/>
    <property type="match status" value="1"/>
</dbReference>